<dbReference type="EMBL" id="JBBYHT010000005">
    <property type="protein sequence ID" value="MEL1248552.1"/>
    <property type="molecule type" value="Genomic_DNA"/>
</dbReference>
<sequence>MLKAETPYNIIQTLSESEVARLYQMLGVQPTLNSKPKQNKKKPLITDAEATEYLLKKLKRYT</sequence>
<organism evidence="1 2">
    <name type="scientific">Flavobacterium helocola</name>
    <dbReference type="NCBI Taxonomy" id="3139139"/>
    <lineage>
        <taxon>Bacteria</taxon>
        <taxon>Pseudomonadati</taxon>
        <taxon>Bacteroidota</taxon>
        <taxon>Flavobacteriia</taxon>
        <taxon>Flavobacteriales</taxon>
        <taxon>Flavobacteriaceae</taxon>
        <taxon>Flavobacterium</taxon>
    </lineage>
</organism>
<proteinExistence type="predicted"/>
<dbReference type="RefSeq" id="WP_341683407.1">
    <property type="nucleotide sequence ID" value="NZ_JBBYHT010000005.1"/>
</dbReference>
<name>A0ABU9I821_9FLAO</name>
<protein>
    <submittedName>
        <fullName evidence="1">Uncharacterized protein</fullName>
    </submittedName>
</protein>
<comment type="caution">
    <text evidence="1">The sequence shown here is derived from an EMBL/GenBank/DDBJ whole genome shotgun (WGS) entry which is preliminary data.</text>
</comment>
<accession>A0ABU9I821</accession>
<reference evidence="1 2" key="1">
    <citation type="submission" date="2024-04" db="EMBL/GenBank/DDBJ databases">
        <title>Flavobacterium sp. DGU41 16S ribosomal RNA gene Genome sequencing and assembly.</title>
        <authorList>
            <person name="Park S."/>
        </authorList>
    </citation>
    <scope>NUCLEOTIDE SEQUENCE [LARGE SCALE GENOMIC DNA]</scope>
    <source>
        <strain evidence="1 2">DGU41</strain>
    </source>
</reference>
<keyword evidence="2" id="KW-1185">Reference proteome</keyword>
<evidence type="ECO:0000313" key="1">
    <source>
        <dbReference type="EMBL" id="MEL1248552.1"/>
    </source>
</evidence>
<evidence type="ECO:0000313" key="2">
    <source>
        <dbReference type="Proteomes" id="UP001393056"/>
    </source>
</evidence>
<dbReference type="Proteomes" id="UP001393056">
    <property type="component" value="Unassembled WGS sequence"/>
</dbReference>
<gene>
    <name evidence="1" type="ORF">AAEO58_10900</name>
</gene>